<evidence type="ECO:0000313" key="1">
    <source>
        <dbReference type="EMBL" id="ACG33167.1"/>
    </source>
</evidence>
<dbReference type="EMBL" id="EU961049">
    <property type="protein sequence ID" value="ACG33167.1"/>
    <property type="molecule type" value="mRNA"/>
</dbReference>
<protein>
    <submittedName>
        <fullName evidence="1">Uncharacterized protein</fullName>
    </submittedName>
</protein>
<name>B6T7T4_MAIZE</name>
<reference evidence="1" key="1">
    <citation type="journal article" date="2009" name="Plant Mol. Biol.">
        <title>Insights into corn genes derived from large-scale cDNA sequencing.</title>
        <authorList>
            <person name="Alexandrov N.N."/>
            <person name="Brover V.V."/>
            <person name="Freidin S."/>
            <person name="Troukhan M.E."/>
            <person name="Tatarinova T.V."/>
            <person name="Zhang H."/>
            <person name="Swaller T.J."/>
            <person name="Lu Y.P."/>
            <person name="Bouck J."/>
            <person name="Flavell R.B."/>
            <person name="Feldmann K.A."/>
        </authorList>
    </citation>
    <scope>NUCLEOTIDE SEQUENCE</scope>
</reference>
<organism evidence="1">
    <name type="scientific">Zea mays</name>
    <name type="common">Maize</name>
    <dbReference type="NCBI Taxonomy" id="4577"/>
    <lineage>
        <taxon>Eukaryota</taxon>
        <taxon>Viridiplantae</taxon>
        <taxon>Streptophyta</taxon>
        <taxon>Embryophyta</taxon>
        <taxon>Tracheophyta</taxon>
        <taxon>Spermatophyta</taxon>
        <taxon>Magnoliopsida</taxon>
        <taxon>Liliopsida</taxon>
        <taxon>Poales</taxon>
        <taxon>Poaceae</taxon>
        <taxon>PACMAD clade</taxon>
        <taxon>Panicoideae</taxon>
        <taxon>Andropogonodae</taxon>
        <taxon>Andropogoneae</taxon>
        <taxon>Tripsacinae</taxon>
        <taxon>Zea</taxon>
    </lineage>
</organism>
<accession>B6T7T4</accession>
<proteinExistence type="evidence at transcript level"/>
<dbReference type="AlphaFoldDB" id="B6T7T4"/>
<sequence>MEGTMKHSNVVVSSRGSFHEWQPSSRTHGIRILFSHQTERSSVTKPREQEVSAWHDEAGERLVWTPRAAVQLMLHA</sequence>